<dbReference type="Proteomes" id="UP000182334">
    <property type="component" value="Chromosome III"/>
</dbReference>
<dbReference type="InterPro" id="IPR036249">
    <property type="entry name" value="Thioredoxin-like_sf"/>
</dbReference>
<evidence type="ECO:0000256" key="2">
    <source>
        <dbReference type="SAM" id="SignalP"/>
    </source>
</evidence>
<dbReference type="Pfam" id="PF00085">
    <property type="entry name" value="Thioredoxin"/>
    <property type="match status" value="1"/>
</dbReference>
<feature type="domain" description="Thioredoxin" evidence="3">
    <location>
        <begin position="4"/>
        <end position="144"/>
    </location>
</feature>
<gene>
    <name evidence="4" type="ORF">SAMEA4029010_CIC11G00000004320</name>
</gene>
<organism evidence="4 5">
    <name type="scientific">Sungouiella intermedia</name>
    <dbReference type="NCBI Taxonomy" id="45354"/>
    <lineage>
        <taxon>Eukaryota</taxon>
        <taxon>Fungi</taxon>
        <taxon>Dikarya</taxon>
        <taxon>Ascomycota</taxon>
        <taxon>Saccharomycotina</taxon>
        <taxon>Pichiomycetes</taxon>
        <taxon>Metschnikowiaceae</taxon>
        <taxon>Sungouiella</taxon>
    </lineage>
</organism>
<dbReference type="PRINTS" id="PR00421">
    <property type="entry name" value="THIOREDOXIN"/>
</dbReference>
<proteinExistence type="predicted"/>
<evidence type="ECO:0000259" key="3">
    <source>
        <dbReference type="PROSITE" id="PS51352"/>
    </source>
</evidence>
<dbReference type="GO" id="GO:0005788">
    <property type="term" value="C:endoplasmic reticulum lumen"/>
    <property type="evidence" value="ECO:0007669"/>
    <property type="project" value="TreeGrafter"/>
</dbReference>
<keyword evidence="2" id="KW-0732">Signal</keyword>
<dbReference type="InterPro" id="IPR013766">
    <property type="entry name" value="Thioredoxin_domain"/>
</dbReference>
<reference evidence="4 5" key="1">
    <citation type="submission" date="2016-10" db="EMBL/GenBank/DDBJ databases">
        <authorList>
            <person name="de Groot N.N."/>
        </authorList>
    </citation>
    <scope>NUCLEOTIDE SEQUENCE [LARGE SCALE GENOMIC DNA]</scope>
    <source>
        <strain evidence="4 5">CBS 141442</strain>
    </source>
</reference>
<protein>
    <submittedName>
        <fullName evidence="4">CIC11C00000004320</fullName>
    </submittedName>
</protein>
<feature type="chain" id="PRO_5009680840" evidence="2">
    <location>
        <begin position="20"/>
        <end position="292"/>
    </location>
</feature>
<dbReference type="GO" id="GO:0015035">
    <property type="term" value="F:protein-disulfide reductase activity"/>
    <property type="evidence" value="ECO:0007669"/>
    <property type="project" value="TreeGrafter"/>
</dbReference>
<dbReference type="EMBL" id="LT635758">
    <property type="protein sequence ID" value="SGZ52336.1"/>
    <property type="molecule type" value="Genomic_DNA"/>
</dbReference>
<sequence length="292" mass="33025">MKYLQYGYILTFLTACVLANSHVYDLTPANFDQVVNQSNYTSIVEFYAPWCGYCKQLEPIYHRMASFLHRDGKYAVNVARVNCDKDINKPLCQANRVQGFPTLIVFRPPKFQPGKSKKARHVPEVYNGQRTLKPMVDYVTSRIKNYVKKVHNLKSAGLPDWLSKGKNRDKVLLITSSADVTPLYKTMAIDFLGSLSFAAVTAQKIHEVPSVTIGGETIEFPVKEGDNLPILLVYKPLSKTFERYTGGNLKLKEKLEKWLMEVTGAVPGEGSLAKKNSRKKGEGRRKRSKDEL</sequence>
<feature type="region of interest" description="Disordered" evidence="1">
    <location>
        <begin position="268"/>
        <end position="292"/>
    </location>
</feature>
<dbReference type="AlphaFoldDB" id="A0A1L0D8L7"/>
<dbReference type="GO" id="GO:0034976">
    <property type="term" value="P:response to endoplasmic reticulum stress"/>
    <property type="evidence" value="ECO:0007669"/>
    <property type="project" value="TreeGrafter"/>
</dbReference>
<evidence type="ECO:0000313" key="5">
    <source>
        <dbReference type="Proteomes" id="UP000182334"/>
    </source>
</evidence>
<dbReference type="PANTHER" id="PTHR45815:SF3">
    <property type="entry name" value="PROTEIN DISULFIDE-ISOMERASE A6"/>
    <property type="match status" value="1"/>
</dbReference>
<feature type="signal peptide" evidence="2">
    <location>
        <begin position="1"/>
        <end position="19"/>
    </location>
</feature>
<keyword evidence="5" id="KW-1185">Reference proteome</keyword>
<dbReference type="STRING" id="45354.A0A1L0D8L7"/>
<dbReference type="PROSITE" id="PS00194">
    <property type="entry name" value="THIOREDOXIN_1"/>
    <property type="match status" value="1"/>
</dbReference>
<evidence type="ECO:0000313" key="4">
    <source>
        <dbReference type="EMBL" id="SGZ52336.1"/>
    </source>
</evidence>
<accession>A0A1L0D8L7</accession>
<dbReference type="PROSITE" id="PS51257">
    <property type="entry name" value="PROKAR_LIPOPROTEIN"/>
    <property type="match status" value="1"/>
</dbReference>
<dbReference type="PANTHER" id="PTHR45815">
    <property type="entry name" value="PROTEIN DISULFIDE-ISOMERASE A6"/>
    <property type="match status" value="1"/>
</dbReference>
<dbReference type="SUPFAM" id="SSF52833">
    <property type="entry name" value="Thioredoxin-like"/>
    <property type="match status" value="1"/>
</dbReference>
<dbReference type="PROSITE" id="PS51352">
    <property type="entry name" value="THIOREDOXIN_2"/>
    <property type="match status" value="1"/>
</dbReference>
<dbReference type="OrthoDB" id="10264505at2759"/>
<feature type="compositionally biased region" description="Basic residues" evidence="1">
    <location>
        <begin position="275"/>
        <end position="292"/>
    </location>
</feature>
<dbReference type="InterPro" id="IPR017937">
    <property type="entry name" value="Thioredoxin_CS"/>
</dbReference>
<name>A0A1L0D8L7_9ASCO</name>
<evidence type="ECO:0000256" key="1">
    <source>
        <dbReference type="SAM" id="MobiDB-lite"/>
    </source>
</evidence>
<dbReference type="Gene3D" id="3.40.30.10">
    <property type="entry name" value="Glutaredoxin"/>
    <property type="match status" value="2"/>
</dbReference>